<dbReference type="Pfam" id="PF19617">
    <property type="entry name" value="DUF6122"/>
    <property type="match status" value="1"/>
</dbReference>
<accession>A0ABY5TQU9</accession>
<keyword evidence="3" id="KW-1185">Reference proteome</keyword>
<dbReference type="InterPro" id="IPR046125">
    <property type="entry name" value="DUF6122"/>
</dbReference>
<sequence>MLHLALHFLIPALLVGLLARKQWLPKQSFGGQWLRDKWFRDKWFRKEWQLAYFILVATMLVDIDHLLANPIYDPTRCSIGFHPLHQLWFIGLYTLLCFIPKTRLIGLGLTIHMALDSIDCQVTNGIWINWTSQAFLDTG</sequence>
<keyword evidence="1" id="KW-0812">Transmembrane</keyword>
<keyword evidence="1" id="KW-1133">Transmembrane helix</keyword>
<evidence type="ECO:0000313" key="2">
    <source>
        <dbReference type="EMBL" id="UVW35466.1"/>
    </source>
</evidence>
<evidence type="ECO:0000256" key="1">
    <source>
        <dbReference type="SAM" id="Phobius"/>
    </source>
</evidence>
<dbReference type="EMBL" id="CP103416">
    <property type="protein sequence ID" value="UVW35466.1"/>
    <property type="molecule type" value="Genomic_DNA"/>
</dbReference>
<evidence type="ECO:0000313" key="3">
    <source>
        <dbReference type="Proteomes" id="UP001059934"/>
    </source>
</evidence>
<reference evidence="2" key="1">
    <citation type="submission" date="2022-08" db="EMBL/GenBank/DDBJ databases">
        <title>Catabolic pathway analysis in culturable SAR92 clade bacteria reveals their overlooked roles in DMSP degradation in coastal seas.</title>
        <authorList>
            <person name="He X."/>
            <person name="Zhang X."/>
            <person name="Zhang Y."/>
        </authorList>
    </citation>
    <scope>NUCLEOTIDE SEQUENCE</scope>
    <source>
        <strain evidence="2">H455</strain>
    </source>
</reference>
<name>A0ABY5TQU9_9GAMM</name>
<dbReference type="Proteomes" id="UP001059934">
    <property type="component" value="Chromosome"/>
</dbReference>
<feature type="transmembrane region" description="Helical" evidence="1">
    <location>
        <begin position="50"/>
        <end position="68"/>
    </location>
</feature>
<keyword evidence="1" id="KW-0472">Membrane</keyword>
<protein>
    <submittedName>
        <fullName evidence="2">DUF6122 family protein</fullName>
    </submittedName>
</protein>
<proteinExistence type="predicted"/>
<organism evidence="2 3">
    <name type="scientific">SAR92 clade bacterium H455</name>
    <dbReference type="NCBI Taxonomy" id="2974818"/>
    <lineage>
        <taxon>Bacteria</taxon>
        <taxon>Pseudomonadati</taxon>
        <taxon>Pseudomonadota</taxon>
        <taxon>Gammaproteobacteria</taxon>
        <taxon>Cellvibrionales</taxon>
        <taxon>Porticoccaceae</taxon>
        <taxon>SAR92 clade</taxon>
    </lineage>
</organism>
<gene>
    <name evidence="2" type="ORF">NYF23_02365</name>
</gene>